<dbReference type="HOGENOM" id="CLU_920161_0_0_2"/>
<reference evidence="1" key="1">
    <citation type="submission" date="2006-12" db="EMBL/GenBank/DDBJ databases">
        <title>Complete sequence of Pyrobaculum islandicum DSM 4184.</title>
        <authorList>
            <person name="Copeland A."/>
            <person name="Lucas S."/>
            <person name="Lapidus A."/>
            <person name="Barry K."/>
            <person name="Detter J.C."/>
            <person name="Glavina del Rio T."/>
            <person name="Dalin E."/>
            <person name="Tice H."/>
            <person name="Pitluck S."/>
            <person name="Meincke L."/>
            <person name="Brettin T."/>
            <person name="Bruce D."/>
            <person name="Han C."/>
            <person name="Tapia R."/>
            <person name="Gilna P."/>
            <person name="Schmutz J."/>
            <person name="Larimer F."/>
            <person name="Land M."/>
            <person name="Hauser L."/>
            <person name="Kyrpides N."/>
            <person name="Mikhailova N."/>
            <person name="Cozen A.E."/>
            <person name="Fitz-Gibbon S.T."/>
            <person name="House C.H."/>
            <person name="Saltikov C."/>
            <person name="Lowe T."/>
            <person name="Richardson P."/>
        </authorList>
    </citation>
    <scope>NUCLEOTIDE SEQUENCE [LARGE SCALE GENOMIC DNA]</scope>
    <source>
        <strain evidence="1">DSM 4184</strain>
    </source>
</reference>
<dbReference type="KEGG" id="pis:Pisl_0148"/>
<protein>
    <submittedName>
        <fullName evidence="1">Uncharacterized protein</fullName>
    </submittedName>
</protein>
<evidence type="ECO:0000313" key="1">
    <source>
        <dbReference type="EMBL" id="ABL87331.1"/>
    </source>
</evidence>
<gene>
    <name evidence="1" type="ordered locus">Pisl_0148</name>
</gene>
<dbReference type="AlphaFoldDB" id="A1RQU9"/>
<dbReference type="eggNOG" id="arCOG06116">
    <property type="taxonomic scope" value="Archaea"/>
</dbReference>
<keyword evidence="2" id="KW-1185">Reference proteome</keyword>
<evidence type="ECO:0000313" key="2">
    <source>
        <dbReference type="Proteomes" id="UP000002595"/>
    </source>
</evidence>
<name>A1RQU9_PYRIL</name>
<sequence length="307" mass="35365">MISVVFTPQRTEYVGYFVELAEQYDVVIAEVPNVEGVGKFLRGEIDLDSLFYEIEYFDPIYTREFYNSLRRLESRGVQVIPSDPYGTIAMKIRMAALMGRLDVNDPTEKYIAYIESALGNVFKNYNAALLRKDFENIVVYTAKYARLDASRIKFRSELRAREIARVLKYASGDVLIHSDWYHETIAEYLAKKLGCRVNVVHLHKAVGRKLSVDIPKPPGLALTLAHLKEARLKPEEEKALAAATTLYVLLRPRVVGPLVIRGRYDRAILADAALAKFTYRLSYIEAKKIYQKIFMQDLFKIRFTRYI</sequence>
<dbReference type="GeneID" id="4617718"/>
<dbReference type="RefSeq" id="WP_011761908.1">
    <property type="nucleotide sequence ID" value="NC_008701.1"/>
</dbReference>
<dbReference type="OrthoDB" id="26083at2157"/>
<accession>A1RQU9</accession>
<organism evidence="1 2">
    <name type="scientific">Pyrobaculum islandicum (strain DSM 4184 / JCM 9189 / GEO3)</name>
    <dbReference type="NCBI Taxonomy" id="384616"/>
    <lineage>
        <taxon>Archaea</taxon>
        <taxon>Thermoproteota</taxon>
        <taxon>Thermoprotei</taxon>
        <taxon>Thermoproteales</taxon>
        <taxon>Thermoproteaceae</taxon>
        <taxon>Pyrobaculum</taxon>
    </lineage>
</organism>
<dbReference type="Proteomes" id="UP000002595">
    <property type="component" value="Chromosome"/>
</dbReference>
<proteinExistence type="predicted"/>
<dbReference type="EMBL" id="CP000504">
    <property type="protein sequence ID" value="ABL87331.1"/>
    <property type="molecule type" value="Genomic_DNA"/>
</dbReference>